<dbReference type="SUPFAM" id="SSF52172">
    <property type="entry name" value="CheY-like"/>
    <property type="match status" value="1"/>
</dbReference>
<reference evidence="3 4" key="1">
    <citation type="submission" date="2019-11" db="EMBL/GenBank/DDBJ databases">
        <title>Comparative genomics of hydrocarbon-degrading Desulfosarcina strains.</title>
        <authorList>
            <person name="Watanabe M."/>
            <person name="Kojima H."/>
            <person name="Fukui M."/>
        </authorList>
    </citation>
    <scope>NUCLEOTIDE SEQUENCE [LARGE SCALE GENOMIC DNA]</scope>
    <source>
        <strain evidence="3 4">PP31</strain>
    </source>
</reference>
<feature type="domain" description="Response regulatory" evidence="2">
    <location>
        <begin position="2"/>
        <end position="128"/>
    </location>
</feature>
<keyword evidence="1" id="KW-0597">Phosphoprotein</keyword>
<name>A0A5K7Z7X8_9BACT</name>
<proteinExistence type="predicted"/>
<dbReference type="Proteomes" id="UP000427769">
    <property type="component" value="Chromosome"/>
</dbReference>
<dbReference type="InterPro" id="IPR011006">
    <property type="entry name" value="CheY-like_superfamily"/>
</dbReference>
<evidence type="ECO:0000313" key="3">
    <source>
        <dbReference type="EMBL" id="BBO76850.1"/>
    </source>
</evidence>
<gene>
    <name evidence="3" type="ORF">DSCW_42670</name>
</gene>
<organism evidence="3 4">
    <name type="scientific">Desulfosarcina widdelii</name>
    <dbReference type="NCBI Taxonomy" id="947919"/>
    <lineage>
        <taxon>Bacteria</taxon>
        <taxon>Pseudomonadati</taxon>
        <taxon>Thermodesulfobacteriota</taxon>
        <taxon>Desulfobacteria</taxon>
        <taxon>Desulfobacterales</taxon>
        <taxon>Desulfosarcinaceae</taxon>
        <taxon>Desulfosarcina</taxon>
    </lineage>
</organism>
<accession>A0A5K7Z7X8</accession>
<dbReference type="RefSeq" id="WP_155305654.1">
    <property type="nucleotide sequence ID" value="NZ_AP021875.1"/>
</dbReference>
<protein>
    <submittedName>
        <fullName evidence="3">Response regulator</fullName>
    </submittedName>
</protein>
<dbReference type="PANTHER" id="PTHR43228:SF1">
    <property type="entry name" value="TWO-COMPONENT RESPONSE REGULATOR ARR22"/>
    <property type="match status" value="1"/>
</dbReference>
<dbReference type="AlphaFoldDB" id="A0A5K7Z7X8"/>
<evidence type="ECO:0000256" key="1">
    <source>
        <dbReference type="PROSITE-ProRule" id="PRU00169"/>
    </source>
</evidence>
<dbReference type="GO" id="GO:0000160">
    <property type="term" value="P:phosphorelay signal transduction system"/>
    <property type="evidence" value="ECO:0007669"/>
    <property type="project" value="InterPro"/>
</dbReference>
<dbReference type="InterPro" id="IPR001789">
    <property type="entry name" value="Sig_transdc_resp-reg_receiver"/>
</dbReference>
<evidence type="ECO:0000313" key="4">
    <source>
        <dbReference type="Proteomes" id="UP000427769"/>
    </source>
</evidence>
<dbReference type="EMBL" id="AP021875">
    <property type="protein sequence ID" value="BBO76850.1"/>
    <property type="molecule type" value="Genomic_DNA"/>
</dbReference>
<dbReference type="InterPro" id="IPR052048">
    <property type="entry name" value="ST_Response_Regulator"/>
</dbReference>
<dbReference type="PANTHER" id="PTHR43228">
    <property type="entry name" value="TWO-COMPONENT RESPONSE REGULATOR"/>
    <property type="match status" value="1"/>
</dbReference>
<sequence>MKIMIVDDERVSRIKMHQILKSYGECHPVESGLTAIKAFTEALLAQEPFDLITLDISMPDLGGPEVLTSIRKLESKNNIPAEKRSKILMVTAHSDYPTVVNSIEAGCDDYIKKPFSVERVLLKLNAMGLARSQGLVSEEPPVSSF</sequence>
<dbReference type="Pfam" id="PF00072">
    <property type="entry name" value="Response_reg"/>
    <property type="match status" value="1"/>
</dbReference>
<dbReference type="OrthoDB" id="9790466at2"/>
<evidence type="ECO:0000259" key="2">
    <source>
        <dbReference type="PROSITE" id="PS50110"/>
    </source>
</evidence>
<dbReference type="SMART" id="SM00448">
    <property type="entry name" value="REC"/>
    <property type="match status" value="1"/>
</dbReference>
<feature type="modified residue" description="4-aspartylphosphate" evidence="1">
    <location>
        <position position="55"/>
    </location>
</feature>
<keyword evidence="4" id="KW-1185">Reference proteome</keyword>
<dbReference type="KEGG" id="dwd:DSCW_42670"/>
<dbReference type="Gene3D" id="3.40.50.2300">
    <property type="match status" value="1"/>
</dbReference>
<dbReference type="PROSITE" id="PS50110">
    <property type="entry name" value="RESPONSE_REGULATORY"/>
    <property type="match status" value="1"/>
</dbReference>